<keyword evidence="4 8" id="KW-0812">Transmembrane</keyword>
<keyword evidence="6 8" id="KW-0472">Membrane</keyword>
<dbReference type="OrthoDB" id="162303at2"/>
<organism evidence="10 11">
    <name type="scientific">Aeromicrobium phragmitis</name>
    <dbReference type="NCBI Taxonomy" id="2478914"/>
    <lineage>
        <taxon>Bacteria</taxon>
        <taxon>Bacillati</taxon>
        <taxon>Actinomycetota</taxon>
        <taxon>Actinomycetes</taxon>
        <taxon>Propionibacteriales</taxon>
        <taxon>Nocardioidaceae</taxon>
        <taxon>Aeromicrobium</taxon>
    </lineage>
</organism>
<feature type="domain" description="VTT" evidence="9">
    <location>
        <begin position="80"/>
        <end position="185"/>
    </location>
</feature>
<evidence type="ECO:0000256" key="5">
    <source>
        <dbReference type="ARBA" id="ARBA00022989"/>
    </source>
</evidence>
<comment type="caution">
    <text evidence="10">The sequence shown here is derived from an EMBL/GenBank/DDBJ whole genome shotgun (WGS) entry which is preliminary data.</text>
</comment>
<feature type="transmembrane region" description="Helical" evidence="8">
    <location>
        <begin position="197"/>
        <end position="217"/>
    </location>
</feature>
<evidence type="ECO:0000259" key="9">
    <source>
        <dbReference type="Pfam" id="PF09335"/>
    </source>
</evidence>
<dbReference type="Pfam" id="PF09335">
    <property type="entry name" value="VTT_dom"/>
    <property type="match status" value="1"/>
</dbReference>
<evidence type="ECO:0000313" key="11">
    <source>
        <dbReference type="Proteomes" id="UP000282515"/>
    </source>
</evidence>
<keyword evidence="11" id="KW-1185">Reference proteome</keyword>
<sequence length="256" mass="27111">MALPGDAARRTSSLACCTWIRRWAASPAVAASMASALRRGPAMSDAWLFVLITLDGVVPLVPGEAAFLSRASSALDAGAVSVIELIALGTSAAFLGDIITYLVGRRFGTRRFAWQRRPRVARLIDWTGATLARRGAALIVTARVLPGWRVAITFTAGATRLPLPRFLAASAVGALLWATYLLIVGGSVGAVTGASGLSAALWSLLILALVGMTLRWAGRRSRRVRSPLAKGPDIHHRPRRTHPAPPSTEGPVRVRA</sequence>
<evidence type="ECO:0000256" key="4">
    <source>
        <dbReference type="ARBA" id="ARBA00022692"/>
    </source>
</evidence>
<feature type="transmembrane region" description="Helical" evidence="8">
    <location>
        <begin position="166"/>
        <end position="191"/>
    </location>
</feature>
<dbReference type="PANTHER" id="PTHR42709">
    <property type="entry name" value="ALKALINE PHOSPHATASE LIKE PROTEIN"/>
    <property type="match status" value="1"/>
</dbReference>
<evidence type="ECO:0000256" key="8">
    <source>
        <dbReference type="SAM" id="Phobius"/>
    </source>
</evidence>
<dbReference type="InterPro" id="IPR032816">
    <property type="entry name" value="VTT_dom"/>
</dbReference>
<dbReference type="Proteomes" id="UP000282515">
    <property type="component" value="Unassembled WGS sequence"/>
</dbReference>
<protein>
    <submittedName>
        <fullName evidence="10">DedA family protein</fullName>
    </submittedName>
</protein>
<proteinExistence type="inferred from homology"/>
<reference evidence="10 11" key="1">
    <citation type="submission" date="2018-10" db="EMBL/GenBank/DDBJ databases">
        <title>Aeromicrobium sp. 9W16Y-2 whole genome shotgun sequence.</title>
        <authorList>
            <person name="Li F."/>
        </authorList>
    </citation>
    <scope>NUCLEOTIDE SEQUENCE [LARGE SCALE GENOMIC DNA]</scope>
    <source>
        <strain evidence="10 11">9W16Y-2</strain>
    </source>
</reference>
<comment type="similarity">
    <text evidence="2">Belongs to the DedA family.</text>
</comment>
<evidence type="ECO:0000256" key="6">
    <source>
        <dbReference type="ARBA" id="ARBA00023136"/>
    </source>
</evidence>
<feature type="transmembrane region" description="Helical" evidence="8">
    <location>
        <begin position="46"/>
        <end position="67"/>
    </location>
</feature>
<evidence type="ECO:0000256" key="7">
    <source>
        <dbReference type="SAM" id="MobiDB-lite"/>
    </source>
</evidence>
<dbReference type="EMBL" id="RDBF01000006">
    <property type="protein sequence ID" value="RLV55781.1"/>
    <property type="molecule type" value="Genomic_DNA"/>
</dbReference>
<evidence type="ECO:0000256" key="3">
    <source>
        <dbReference type="ARBA" id="ARBA00022475"/>
    </source>
</evidence>
<dbReference type="GO" id="GO:0005886">
    <property type="term" value="C:plasma membrane"/>
    <property type="evidence" value="ECO:0007669"/>
    <property type="project" value="UniProtKB-SubCell"/>
</dbReference>
<gene>
    <name evidence="10" type="ORF">D9V41_10010</name>
</gene>
<dbReference type="PANTHER" id="PTHR42709:SF6">
    <property type="entry name" value="UNDECAPRENYL PHOSPHATE TRANSPORTER A"/>
    <property type="match status" value="1"/>
</dbReference>
<feature type="transmembrane region" description="Helical" evidence="8">
    <location>
        <begin position="79"/>
        <end position="103"/>
    </location>
</feature>
<name>A0A3L8PKE0_9ACTN</name>
<feature type="region of interest" description="Disordered" evidence="7">
    <location>
        <begin position="227"/>
        <end position="256"/>
    </location>
</feature>
<keyword evidence="5 8" id="KW-1133">Transmembrane helix</keyword>
<evidence type="ECO:0000313" key="10">
    <source>
        <dbReference type="EMBL" id="RLV55781.1"/>
    </source>
</evidence>
<dbReference type="AlphaFoldDB" id="A0A3L8PKE0"/>
<evidence type="ECO:0000256" key="1">
    <source>
        <dbReference type="ARBA" id="ARBA00004651"/>
    </source>
</evidence>
<accession>A0A3L8PKE0</accession>
<evidence type="ECO:0000256" key="2">
    <source>
        <dbReference type="ARBA" id="ARBA00010792"/>
    </source>
</evidence>
<comment type="subcellular location">
    <subcellularLocation>
        <location evidence="1">Cell membrane</location>
        <topology evidence="1">Multi-pass membrane protein</topology>
    </subcellularLocation>
</comment>
<keyword evidence="3" id="KW-1003">Cell membrane</keyword>
<dbReference type="InterPro" id="IPR051311">
    <property type="entry name" value="DedA_domain"/>
</dbReference>